<dbReference type="PANTHER" id="PTHR10381:SF11">
    <property type="entry name" value="ATP-DEPENDENT CLP PROTEASE PROTEOLYTIC SUBUNIT, MITOCHONDRIAL"/>
    <property type="match status" value="1"/>
</dbReference>
<protein>
    <recommendedName>
        <fullName evidence="3">Endopeptidase Clp</fullName>
    </recommendedName>
</protein>
<dbReference type="GO" id="GO:0051117">
    <property type="term" value="F:ATPase binding"/>
    <property type="evidence" value="ECO:0007669"/>
    <property type="project" value="TreeGrafter"/>
</dbReference>
<comment type="similarity">
    <text evidence="1">Belongs to the peptidase S14 family.</text>
</comment>
<dbReference type="GO" id="GO:0004252">
    <property type="term" value="F:serine-type endopeptidase activity"/>
    <property type="evidence" value="ECO:0007669"/>
    <property type="project" value="InterPro"/>
</dbReference>
<evidence type="ECO:0000313" key="2">
    <source>
        <dbReference type="EMBL" id="KKN91265.1"/>
    </source>
</evidence>
<dbReference type="EMBL" id="LAZR01000105">
    <property type="protein sequence ID" value="KKN91265.1"/>
    <property type="molecule type" value="Genomic_DNA"/>
</dbReference>
<dbReference type="AlphaFoldDB" id="A0A0F9UDM6"/>
<accession>A0A0F9UDM6</accession>
<dbReference type="GO" id="GO:0006515">
    <property type="term" value="P:protein quality control for misfolded or incompletely synthesized proteins"/>
    <property type="evidence" value="ECO:0007669"/>
    <property type="project" value="TreeGrafter"/>
</dbReference>
<reference evidence="2" key="1">
    <citation type="journal article" date="2015" name="Nature">
        <title>Complex archaea that bridge the gap between prokaryotes and eukaryotes.</title>
        <authorList>
            <person name="Spang A."/>
            <person name="Saw J.H."/>
            <person name="Jorgensen S.L."/>
            <person name="Zaremba-Niedzwiedzka K."/>
            <person name="Martijn J."/>
            <person name="Lind A.E."/>
            <person name="van Eijk R."/>
            <person name="Schleper C."/>
            <person name="Guy L."/>
            <person name="Ettema T.J."/>
        </authorList>
    </citation>
    <scope>NUCLEOTIDE SEQUENCE</scope>
</reference>
<dbReference type="Pfam" id="PF00574">
    <property type="entry name" value="CLP_protease"/>
    <property type="match status" value="1"/>
</dbReference>
<name>A0A0F9UDM6_9ZZZZ</name>
<dbReference type="InterPro" id="IPR001907">
    <property type="entry name" value="ClpP"/>
</dbReference>
<evidence type="ECO:0008006" key="3">
    <source>
        <dbReference type="Google" id="ProtNLM"/>
    </source>
</evidence>
<dbReference type="CDD" id="cd07017">
    <property type="entry name" value="S14_ClpP_2"/>
    <property type="match status" value="1"/>
</dbReference>
<proteinExistence type="inferred from homology"/>
<dbReference type="GO" id="GO:0009368">
    <property type="term" value="C:endopeptidase Clp complex"/>
    <property type="evidence" value="ECO:0007669"/>
    <property type="project" value="TreeGrafter"/>
</dbReference>
<gene>
    <name evidence="2" type="ORF">LCGC14_0221330</name>
</gene>
<dbReference type="InterPro" id="IPR029045">
    <property type="entry name" value="ClpP/crotonase-like_dom_sf"/>
</dbReference>
<sequence>MKSSRKKRKNHCEHDDDCEVVTGPNAPLQFDEIVEDFLTKTRRLLLVGEIDEIASAHICSYLQVFSLKKDPVYMYINSPGGCLASGYAIVDQMLACDCPIYTIIRGQAHSMGAIIAAFGQSGHRYSTPNSSIMLHSIVVQNASGHIEKHAVMLDYIRKNYSEKIVDLARRMKLTTKQLADTMNDTIWMSPKQAVKIGLIDGIWTPRMERSINKGFSQ</sequence>
<dbReference type="InterPro" id="IPR023562">
    <property type="entry name" value="ClpP/TepA"/>
</dbReference>
<dbReference type="GO" id="GO:0004176">
    <property type="term" value="F:ATP-dependent peptidase activity"/>
    <property type="evidence" value="ECO:0007669"/>
    <property type="project" value="InterPro"/>
</dbReference>
<dbReference type="PRINTS" id="PR00127">
    <property type="entry name" value="CLPPROTEASEP"/>
</dbReference>
<organism evidence="2">
    <name type="scientific">marine sediment metagenome</name>
    <dbReference type="NCBI Taxonomy" id="412755"/>
    <lineage>
        <taxon>unclassified sequences</taxon>
        <taxon>metagenomes</taxon>
        <taxon>ecological metagenomes</taxon>
    </lineage>
</organism>
<comment type="caution">
    <text evidence="2">The sequence shown here is derived from an EMBL/GenBank/DDBJ whole genome shotgun (WGS) entry which is preliminary data.</text>
</comment>
<dbReference type="PANTHER" id="PTHR10381">
    <property type="entry name" value="ATP-DEPENDENT CLP PROTEASE PROTEOLYTIC SUBUNIT"/>
    <property type="match status" value="1"/>
</dbReference>
<dbReference type="SUPFAM" id="SSF52096">
    <property type="entry name" value="ClpP/crotonase"/>
    <property type="match status" value="1"/>
</dbReference>
<evidence type="ECO:0000256" key="1">
    <source>
        <dbReference type="ARBA" id="ARBA00007039"/>
    </source>
</evidence>
<dbReference type="Gene3D" id="3.90.226.10">
    <property type="entry name" value="2-enoyl-CoA Hydratase, Chain A, domain 1"/>
    <property type="match status" value="1"/>
</dbReference>